<accession>A0A2N3HGG1</accession>
<sequence length="163" mass="19249">MIKQISIDYLKNALDIFNDVKRNMLENNIDQWDEIYPDFKIIENDIINHHGYGYFDNEQLIGYIAFNEIFNEEYNAIDWKFHDDKPLIIHRLAVKSKFQGIGIAKKLMQFVETKAKNDGYVAIRLDAFSGNPKSLEFYQRLGYSSAGQVYFRKGMFYCFEKSI</sequence>
<evidence type="ECO:0000313" key="2">
    <source>
        <dbReference type="EMBL" id="PKQ43972.1"/>
    </source>
</evidence>
<dbReference type="AlphaFoldDB" id="A0A2N3HGG1"/>
<dbReference type="EMBL" id="PJEO01000054">
    <property type="protein sequence ID" value="PKQ43972.1"/>
    <property type="molecule type" value="Genomic_DNA"/>
</dbReference>
<keyword evidence="2" id="KW-0808">Transferase</keyword>
<gene>
    <name evidence="2" type="ORF">CSW08_16285</name>
</gene>
<dbReference type="InterPro" id="IPR050276">
    <property type="entry name" value="MshD_Acetyltransferase"/>
</dbReference>
<evidence type="ECO:0000259" key="1">
    <source>
        <dbReference type="PROSITE" id="PS51186"/>
    </source>
</evidence>
<comment type="caution">
    <text evidence="2">The sequence shown here is derived from an EMBL/GenBank/DDBJ whole genome shotgun (WGS) entry which is preliminary data.</text>
</comment>
<dbReference type="InterPro" id="IPR016181">
    <property type="entry name" value="Acyl_CoA_acyltransferase"/>
</dbReference>
<dbReference type="RefSeq" id="WP_106660945.1">
    <property type="nucleotide sequence ID" value="NZ_PJEO01000054.1"/>
</dbReference>
<name>A0A2N3HGG1_9FLAO</name>
<evidence type="ECO:0000313" key="3">
    <source>
        <dbReference type="Proteomes" id="UP000233435"/>
    </source>
</evidence>
<dbReference type="OrthoDB" id="9796381at2"/>
<dbReference type="InterPro" id="IPR000182">
    <property type="entry name" value="GNAT_dom"/>
</dbReference>
<dbReference type="PANTHER" id="PTHR43617">
    <property type="entry name" value="L-AMINO ACID N-ACETYLTRANSFERASE"/>
    <property type="match status" value="1"/>
</dbReference>
<protein>
    <submittedName>
        <fullName evidence="2">N-acetyltransferase</fullName>
    </submittedName>
</protein>
<reference evidence="2 3" key="1">
    <citation type="submission" date="2017-12" db="EMBL/GenBank/DDBJ databases">
        <title>Confluentibacter flavum sp. nov., isolated from the saline lake.</title>
        <authorList>
            <person name="Yu L."/>
        </authorList>
    </citation>
    <scope>NUCLEOTIDE SEQUENCE [LARGE SCALE GENOMIC DNA]</scope>
    <source>
        <strain evidence="2 3">3B</strain>
    </source>
</reference>
<keyword evidence="3" id="KW-1185">Reference proteome</keyword>
<dbReference type="PROSITE" id="PS51186">
    <property type="entry name" value="GNAT"/>
    <property type="match status" value="1"/>
</dbReference>
<feature type="domain" description="N-acetyltransferase" evidence="1">
    <location>
        <begin position="1"/>
        <end position="163"/>
    </location>
</feature>
<organism evidence="2 3">
    <name type="scientific">Confluentibacter flavum</name>
    <dbReference type="NCBI Taxonomy" id="1909700"/>
    <lineage>
        <taxon>Bacteria</taxon>
        <taxon>Pseudomonadati</taxon>
        <taxon>Bacteroidota</taxon>
        <taxon>Flavobacteriia</taxon>
        <taxon>Flavobacteriales</taxon>
        <taxon>Flavobacteriaceae</taxon>
        <taxon>Confluentibacter</taxon>
    </lineage>
</organism>
<dbReference type="Proteomes" id="UP000233435">
    <property type="component" value="Unassembled WGS sequence"/>
</dbReference>
<dbReference type="GO" id="GO:0016747">
    <property type="term" value="F:acyltransferase activity, transferring groups other than amino-acyl groups"/>
    <property type="evidence" value="ECO:0007669"/>
    <property type="project" value="InterPro"/>
</dbReference>
<dbReference type="Gene3D" id="3.40.630.30">
    <property type="match status" value="1"/>
</dbReference>
<dbReference type="SUPFAM" id="SSF55729">
    <property type="entry name" value="Acyl-CoA N-acyltransferases (Nat)"/>
    <property type="match status" value="1"/>
</dbReference>
<dbReference type="CDD" id="cd04301">
    <property type="entry name" value="NAT_SF"/>
    <property type="match status" value="1"/>
</dbReference>
<proteinExistence type="predicted"/>
<dbReference type="Pfam" id="PF00583">
    <property type="entry name" value="Acetyltransf_1"/>
    <property type="match status" value="1"/>
</dbReference>